<accession>A0ABV7XTT3</accession>
<name>A0ABV7XTT3_9FLAO</name>
<dbReference type="Proteomes" id="UP001595735">
    <property type="component" value="Unassembled WGS sequence"/>
</dbReference>
<evidence type="ECO:0000313" key="2">
    <source>
        <dbReference type="Proteomes" id="UP001595735"/>
    </source>
</evidence>
<organism evidence="1 2">
    <name type="scientific">Chryseobacterium tructae</name>
    <dbReference type="NCBI Taxonomy" id="1037380"/>
    <lineage>
        <taxon>Bacteria</taxon>
        <taxon>Pseudomonadati</taxon>
        <taxon>Bacteroidota</taxon>
        <taxon>Flavobacteriia</taxon>
        <taxon>Flavobacteriales</taxon>
        <taxon>Weeksellaceae</taxon>
        <taxon>Chryseobacterium group</taxon>
        <taxon>Chryseobacterium</taxon>
    </lineage>
</organism>
<dbReference type="RefSeq" id="WP_290295667.1">
    <property type="nucleotide sequence ID" value="NZ_JAUFQR010000001.1"/>
</dbReference>
<proteinExistence type="predicted"/>
<comment type="caution">
    <text evidence="1">The sequence shown here is derived from an EMBL/GenBank/DDBJ whole genome shotgun (WGS) entry which is preliminary data.</text>
</comment>
<dbReference type="EMBL" id="JBHRYO010000002">
    <property type="protein sequence ID" value="MFC3755628.1"/>
    <property type="molecule type" value="Genomic_DNA"/>
</dbReference>
<gene>
    <name evidence="1" type="ORF">ACFONJ_06585</name>
</gene>
<evidence type="ECO:0008006" key="3">
    <source>
        <dbReference type="Google" id="ProtNLM"/>
    </source>
</evidence>
<reference evidence="2" key="1">
    <citation type="journal article" date="2019" name="Int. J. Syst. Evol. Microbiol.">
        <title>The Global Catalogue of Microorganisms (GCM) 10K type strain sequencing project: providing services to taxonomists for standard genome sequencing and annotation.</title>
        <authorList>
            <consortium name="The Broad Institute Genomics Platform"/>
            <consortium name="The Broad Institute Genome Sequencing Center for Infectious Disease"/>
            <person name="Wu L."/>
            <person name="Ma J."/>
        </authorList>
    </citation>
    <scope>NUCLEOTIDE SEQUENCE [LARGE SCALE GENOMIC DNA]</scope>
    <source>
        <strain evidence="2">CECT 7798</strain>
    </source>
</reference>
<protein>
    <recommendedName>
        <fullName evidence="3">ACT domain-containing protein</fullName>
    </recommendedName>
</protein>
<keyword evidence="2" id="KW-1185">Reference proteome</keyword>
<sequence>MENLWNKISIEKTEPTPKEVLLSQSTFLSDMTNGALIGNVKTITGKPILNPEVDEFGTECFIHTFRINVPNLGYTFTLLRLIHGIMKVYPLKIISVLEDDHYIAANYEELNEDLKIILNSKEVIESITSLLSQSQIE</sequence>
<evidence type="ECO:0000313" key="1">
    <source>
        <dbReference type="EMBL" id="MFC3755628.1"/>
    </source>
</evidence>